<name>A0ACC3ACJ6_9EURO</name>
<organism evidence="1 2">
    <name type="scientific">Neophaeococcomyces mojaviensis</name>
    <dbReference type="NCBI Taxonomy" id="3383035"/>
    <lineage>
        <taxon>Eukaryota</taxon>
        <taxon>Fungi</taxon>
        <taxon>Dikarya</taxon>
        <taxon>Ascomycota</taxon>
        <taxon>Pezizomycotina</taxon>
        <taxon>Eurotiomycetes</taxon>
        <taxon>Chaetothyriomycetidae</taxon>
        <taxon>Chaetothyriales</taxon>
        <taxon>Chaetothyriales incertae sedis</taxon>
        <taxon>Neophaeococcomyces</taxon>
    </lineage>
</organism>
<reference evidence="1" key="1">
    <citation type="submission" date="2022-10" db="EMBL/GenBank/DDBJ databases">
        <title>Culturing micro-colonial fungi from biological soil crusts in the Mojave desert and describing Neophaeococcomyces mojavensis, and introducing the new genera and species Taxawa tesnikishii.</title>
        <authorList>
            <person name="Kurbessoian T."/>
            <person name="Stajich J.E."/>
        </authorList>
    </citation>
    <scope>NUCLEOTIDE SEQUENCE</scope>
    <source>
        <strain evidence="1">JES_112</strain>
    </source>
</reference>
<protein>
    <submittedName>
        <fullName evidence="1">Uncharacterized protein</fullName>
    </submittedName>
</protein>
<comment type="caution">
    <text evidence="1">The sequence shown here is derived from an EMBL/GenBank/DDBJ whole genome shotgun (WGS) entry which is preliminary data.</text>
</comment>
<evidence type="ECO:0000313" key="2">
    <source>
        <dbReference type="Proteomes" id="UP001172386"/>
    </source>
</evidence>
<accession>A0ACC3ACJ6</accession>
<proteinExistence type="predicted"/>
<dbReference type="Proteomes" id="UP001172386">
    <property type="component" value="Unassembled WGS sequence"/>
</dbReference>
<keyword evidence="2" id="KW-1185">Reference proteome</keyword>
<sequence>MGKRALVCYCVDVDACAGWLNTTTGKSANASDVSRGIFGANVGTDRLLKFFDEQNIKASWFMPSHSIQSFPKQMAKVRDAGHEMWVNSGLHGYTHEYVSRLTEEQERKVMAKSIEVYKSFTGKHPKGWAAPAWEVSPRSMKVLEDFGIEYDHSLMHHDCQPYWASDVTENSVVPTNYDADPGTWMVPMKQNTVRNVVEIPANWNVDDWPPFQFSTRNPGTHGYVNPKDVLEQWQDQFRFFYRENESFVFPISIHPQVSGKSNIILMHEKMVEFLRSHEGVEFVTAAQVCDEFKAGTIAGCSTMELGALPPKL</sequence>
<evidence type="ECO:0000313" key="1">
    <source>
        <dbReference type="EMBL" id="KAJ9659643.1"/>
    </source>
</evidence>
<gene>
    <name evidence="1" type="ORF">H2198_003057</name>
</gene>
<dbReference type="EMBL" id="JAPDRQ010000038">
    <property type="protein sequence ID" value="KAJ9659643.1"/>
    <property type="molecule type" value="Genomic_DNA"/>
</dbReference>